<dbReference type="Proteomes" id="UP001601058">
    <property type="component" value="Unassembled WGS sequence"/>
</dbReference>
<gene>
    <name evidence="1" type="ORF">ACFYKT_08850</name>
</gene>
<reference evidence="1 2" key="1">
    <citation type="submission" date="2024-08" db="EMBL/GenBank/DDBJ databases">
        <title>Two novel Cytobacillus novel species.</title>
        <authorList>
            <person name="Liu G."/>
        </authorList>
    </citation>
    <scope>NUCLEOTIDE SEQUENCE [LARGE SCALE GENOMIC DNA]</scope>
    <source>
        <strain evidence="1 2">FJAT-53684</strain>
    </source>
</reference>
<keyword evidence="2" id="KW-1185">Reference proteome</keyword>
<proteinExistence type="predicted"/>
<evidence type="ECO:0000313" key="2">
    <source>
        <dbReference type="Proteomes" id="UP001601058"/>
    </source>
</evidence>
<evidence type="ECO:0000313" key="1">
    <source>
        <dbReference type="EMBL" id="MFE8696444.1"/>
    </source>
</evidence>
<sequence>MRKLVLLPFILVLLIGCKVNDDKLTFSEINPEKASSSKVNEFITNIEINEDGTGNGIYVMNAGKEKLYLYLSQEFLEKGNSFGPFDVIEEENSLNIYLNTIPDKKDESKMERKLYEVNRKQEYEFLRVYKNGEETYIQMVLVGGE</sequence>
<dbReference type="RefSeq" id="WP_389218441.1">
    <property type="nucleotide sequence ID" value="NZ_JBIACJ010000004.1"/>
</dbReference>
<evidence type="ECO:0008006" key="3">
    <source>
        <dbReference type="Google" id="ProtNLM"/>
    </source>
</evidence>
<accession>A0ABW6JY61</accession>
<name>A0ABW6JY61_9BACI</name>
<organism evidence="1 2">
    <name type="scientific">Cytobacillus mangrovibacter</name>
    <dbReference type="NCBI Taxonomy" id="3299024"/>
    <lineage>
        <taxon>Bacteria</taxon>
        <taxon>Bacillati</taxon>
        <taxon>Bacillota</taxon>
        <taxon>Bacilli</taxon>
        <taxon>Bacillales</taxon>
        <taxon>Bacillaceae</taxon>
        <taxon>Cytobacillus</taxon>
    </lineage>
</organism>
<comment type="caution">
    <text evidence="1">The sequence shown here is derived from an EMBL/GenBank/DDBJ whole genome shotgun (WGS) entry which is preliminary data.</text>
</comment>
<dbReference type="PROSITE" id="PS51257">
    <property type="entry name" value="PROKAR_LIPOPROTEIN"/>
    <property type="match status" value="1"/>
</dbReference>
<dbReference type="EMBL" id="JBIACJ010000004">
    <property type="protein sequence ID" value="MFE8696444.1"/>
    <property type="molecule type" value="Genomic_DNA"/>
</dbReference>
<protein>
    <recommendedName>
        <fullName evidence="3">Lipoprotein</fullName>
    </recommendedName>
</protein>